<protein>
    <submittedName>
        <fullName evidence="1">Tetratricopeptide repeat protein</fullName>
    </submittedName>
</protein>
<gene>
    <name evidence="1" type="ORF">KBB96_00610</name>
</gene>
<accession>A0A975J3D0</accession>
<organism evidence="1 2">
    <name type="scientific">Luteolibacter ambystomatis</name>
    <dbReference type="NCBI Taxonomy" id="2824561"/>
    <lineage>
        <taxon>Bacteria</taxon>
        <taxon>Pseudomonadati</taxon>
        <taxon>Verrucomicrobiota</taxon>
        <taxon>Verrucomicrobiia</taxon>
        <taxon>Verrucomicrobiales</taxon>
        <taxon>Verrucomicrobiaceae</taxon>
        <taxon>Luteolibacter</taxon>
    </lineage>
</organism>
<dbReference type="Proteomes" id="UP000676169">
    <property type="component" value="Chromosome"/>
</dbReference>
<dbReference type="SUPFAM" id="SSF48452">
    <property type="entry name" value="TPR-like"/>
    <property type="match status" value="1"/>
</dbReference>
<reference evidence="1" key="1">
    <citation type="submission" date="2021-04" db="EMBL/GenBank/DDBJ databases">
        <title>Luteolibacter sp. 32A isolated from the skin of an Anderson's salamander (Ambystoma andersonii).</title>
        <authorList>
            <person name="Spergser J."/>
            <person name="Busse H.-J."/>
        </authorList>
    </citation>
    <scope>NUCLEOTIDE SEQUENCE</scope>
    <source>
        <strain evidence="1">32A</strain>
    </source>
</reference>
<evidence type="ECO:0000313" key="2">
    <source>
        <dbReference type="Proteomes" id="UP000676169"/>
    </source>
</evidence>
<evidence type="ECO:0000313" key="1">
    <source>
        <dbReference type="EMBL" id="QUE53253.1"/>
    </source>
</evidence>
<proteinExistence type="predicted"/>
<dbReference type="PANTHER" id="PTHR12558:SF13">
    <property type="entry name" value="CELL DIVISION CYCLE PROTEIN 27 HOMOLOG"/>
    <property type="match status" value="1"/>
</dbReference>
<dbReference type="Gene3D" id="1.25.40.10">
    <property type="entry name" value="Tetratricopeptide repeat domain"/>
    <property type="match status" value="2"/>
</dbReference>
<dbReference type="InterPro" id="IPR019734">
    <property type="entry name" value="TPR_rpt"/>
</dbReference>
<keyword evidence="2" id="KW-1185">Reference proteome</keyword>
<dbReference type="PANTHER" id="PTHR12558">
    <property type="entry name" value="CELL DIVISION CYCLE 16,23,27"/>
    <property type="match status" value="1"/>
</dbReference>
<dbReference type="Pfam" id="PF13432">
    <property type="entry name" value="TPR_16"/>
    <property type="match status" value="1"/>
</dbReference>
<dbReference type="AlphaFoldDB" id="A0A975J3D0"/>
<dbReference type="EMBL" id="CP073100">
    <property type="protein sequence ID" value="QUE53253.1"/>
    <property type="molecule type" value="Genomic_DNA"/>
</dbReference>
<sequence length="466" mass="52136">MQKPAMPEITEKDLPQAQKALWLRALSAIQTQNLPYAISILQAILKDLPEFLDGRKVLRKVEIQNTGGAKKKGGLFGGGGFSAMKYSGGVKKDPAGTVVALEKELEKDPLNEGANDLLFECFMKMEMPDSAAFALETVRKGPPETPKLLHKLAQHYLSRDMPQQAGEVYSDILKIAPTDSEAVKGAKDCAARASMQKAKWDENSSMRDLMRDQAQFEEMEKAARTGLTRDQLEERRDKIVLKYNEDTNHLGTVKELAGVYEQLEDWANAHAFYSWAHTLSNGDVALQNKASQMNDRANEAHMRSLEEAAAQDPGNADLQAQLQERKAARLAEQVEEAKRRVEQNPTDPQLRYDLGNALYNTGDYTSAIPHLQQATRNPHIRTKVLLLLGRTFKAKHMFDLAIKQLSDALADLHAMDNTKKEVLYEKGVIHTEMGDLPSALECFKQIYEVDYGYRDVAQRVESSYAG</sequence>
<dbReference type="SMART" id="SM00028">
    <property type="entry name" value="TPR"/>
    <property type="match status" value="5"/>
</dbReference>
<dbReference type="InterPro" id="IPR011990">
    <property type="entry name" value="TPR-like_helical_dom_sf"/>
</dbReference>
<name>A0A975J3D0_9BACT</name>
<dbReference type="KEGG" id="lamb:KBB96_00610"/>